<dbReference type="EMBL" id="CAJVPS010023059">
    <property type="protein sequence ID" value="CAG8712520.1"/>
    <property type="molecule type" value="Genomic_DNA"/>
</dbReference>
<gene>
    <name evidence="1" type="ORF">ALEPTO_LOCUS11957</name>
</gene>
<protein>
    <submittedName>
        <fullName evidence="1">10510_t:CDS:1</fullName>
    </submittedName>
</protein>
<reference evidence="1" key="1">
    <citation type="submission" date="2021-06" db="EMBL/GenBank/DDBJ databases">
        <authorList>
            <person name="Kallberg Y."/>
            <person name="Tangrot J."/>
            <person name="Rosling A."/>
        </authorList>
    </citation>
    <scope>NUCLEOTIDE SEQUENCE</scope>
    <source>
        <strain evidence="1">FL130A</strain>
    </source>
</reference>
<sequence>KWVPLSTSVEMDVKPRLYKPYLALSGRISDAITMELYEKKGYKSSVPLVMPMLTERHI</sequence>
<organism evidence="1 2">
    <name type="scientific">Ambispora leptoticha</name>
    <dbReference type="NCBI Taxonomy" id="144679"/>
    <lineage>
        <taxon>Eukaryota</taxon>
        <taxon>Fungi</taxon>
        <taxon>Fungi incertae sedis</taxon>
        <taxon>Mucoromycota</taxon>
        <taxon>Glomeromycotina</taxon>
        <taxon>Glomeromycetes</taxon>
        <taxon>Archaeosporales</taxon>
        <taxon>Ambisporaceae</taxon>
        <taxon>Ambispora</taxon>
    </lineage>
</organism>
<name>A0A9N9HYW5_9GLOM</name>
<keyword evidence="2" id="KW-1185">Reference proteome</keyword>
<dbReference type="AlphaFoldDB" id="A0A9N9HYW5"/>
<proteinExistence type="predicted"/>
<feature type="non-terminal residue" evidence="1">
    <location>
        <position position="1"/>
    </location>
</feature>
<evidence type="ECO:0000313" key="2">
    <source>
        <dbReference type="Proteomes" id="UP000789508"/>
    </source>
</evidence>
<evidence type="ECO:0000313" key="1">
    <source>
        <dbReference type="EMBL" id="CAG8712520.1"/>
    </source>
</evidence>
<feature type="non-terminal residue" evidence="1">
    <location>
        <position position="58"/>
    </location>
</feature>
<dbReference type="Proteomes" id="UP000789508">
    <property type="component" value="Unassembled WGS sequence"/>
</dbReference>
<comment type="caution">
    <text evidence="1">The sequence shown here is derived from an EMBL/GenBank/DDBJ whole genome shotgun (WGS) entry which is preliminary data.</text>
</comment>
<accession>A0A9N9HYW5</accession>